<feature type="compositionally biased region" description="Low complexity" evidence="1">
    <location>
        <begin position="312"/>
        <end position="325"/>
    </location>
</feature>
<feature type="compositionally biased region" description="Basic and acidic residues" evidence="1">
    <location>
        <begin position="41"/>
        <end position="54"/>
    </location>
</feature>
<feature type="domain" description="GCK" evidence="2">
    <location>
        <begin position="371"/>
        <end position="445"/>
    </location>
</feature>
<dbReference type="PANTHER" id="PTHR34357:SF2">
    <property type="entry name" value="F26F24.3-RELATED"/>
    <property type="match status" value="1"/>
</dbReference>
<dbReference type="PANTHER" id="PTHR34357">
    <property type="entry name" value="F7A19.14 PROTEIN-RELATED"/>
    <property type="match status" value="1"/>
</dbReference>
<proteinExistence type="predicted"/>
<dbReference type="Proteomes" id="UP000316621">
    <property type="component" value="Chromosome 7"/>
</dbReference>
<evidence type="ECO:0000313" key="3">
    <source>
        <dbReference type="EMBL" id="RZC72374.1"/>
    </source>
</evidence>
<feature type="region of interest" description="Disordered" evidence="1">
    <location>
        <begin position="226"/>
        <end position="266"/>
    </location>
</feature>
<accession>A0A4Y7KG92</accession>
<dbReference type="SMART" id="SM01227">
    <property type="entry name" value="GCK"/>
    <property type="match status" value="2"/>
</dbReference>
<reference evidence="3 4" key="1">
    <citation type="journal article" date="2018" name="Science">
        <title>The opium poppy genome and morphinan production.</title>
        <authorList>
            <person name="Guo L."/>
            <person name="Winzer T."/>
            <person name="Yang X."/>
            <person name="Li Y."/>
            <person name="Ning Z."/>
            <person name="He Z."/>
            <person name="Teodor R."/>
            <person name="Lu Y."/>
            <person name="Bowser T.A."/>
            <person name="Graham I.A."/>
            <person name="Ye K."/>
        </authorList>
    </citation>
    <scope>NUCLEOTIDE SEQUENCE [LARGE SCALE GENOMIC DNA]</scope>
    <source>
        <strain evidence="4">cv. HN1</strain>
        <tissue evidence="3">Leaves</tissue>
    </source>
</reference>
<dbReference type="Pfam" id="PF07802">
    <property type="entry name" value="GCK"/>
    <property type="match status" value="2"/>
</dbReference>
<evidence type="ECO:0000256" key="1">
    <source>
        <dbReference type="SAM" id="MobiDB-lite"/>
    </source>
</evidence>
<evidence type="ECO:0000313" key="4">
    <source>
        <dbReference type="Proteomes" id="UP000316621"/>
    </source>
</evidence>
<gene>
    <name evidence="3" type="ORF">C5167_035575</name>
</gene>
<dbReference type="PROSITE" id="PS51808">
    <property type="entry name" value="CHCH"/>
    <property type="match status" value="1"/>
</dbReference>
<name>A0A4Y7KG92_PAPSO</name>
<evidence type="ECO:0000259" key="2">
    <source>
        <dbReference type="SMART" id="SM01227"/>
    </source>
</evidence>
<dbReference type="EMBL" id="CM010721">
    <property type="protein sequence ID" value="RZC72374.1"/>
    <property type="molecule type" value="Genomic_DNA"/>
</dbReference>
<keyword evidence="4" id="KW-1185">Reference proteome</keyword>
<protein>
    <recommendedName>
        <fullName evidence="2">GCK domain-containing protein</fullName>
    </recommendedName>
</protein>
<feature type="domain" description="GCK" evidence="2">
    <location>
        <begin position="62"/>
        <end position="136"/>
    </location>
</feature>
<dbReference type="Gene3D" id="1.10.287.2900">
    <property type="match status" value="1"/>
</dbReference>
<dbReference type="Gramene" id="RZC72374">
    <property type="protein sequence ID" value="RZC72374"/>
    <property type="gene ID" value="C5167_035575"/>
</dbReference>
<feature type="region of interest" description="Disordered" evidence="1">
    <location>
        <begin position="1"/>
        <end position="62"/>
    </location>
</feature>
<dbReference type="InterPro" id="IPR012891">
    <property type="entry name" value="GCK_dom"/>
</dbReference>
<feature type="region of interest" description="Disordered" evidence="1">
    <location>
        <begin position="312"/>
        <end position="342"/>
    </location>
</feature>
<organism evidence="3 4">
    <name type="scientific">Papaver somniferum</name>
    <name type="common">Opium poppy</name>
    <dbReference type="NCBI Taxonomy" id="3469"/>
    <lineage>
        <taxon>Eukaryota</taxon>
        <taxon>Viridiplantae</taxon>
        <taxon>Streptophyta</taxon>
        <taxon>Embryophyta</taxon>
        <taxon>Tracheophyta</taxon>
        <taxon>Spermatophyta</taxon>
        <taxon>Magnoliopsida</taxon>
        <taxon>Ranunculales</taxon>
        <taxon>Papaveraceae</taxon>
        <taxon>Papaveroideae</taxon>
        <taxon>Papaver</taxon>
    </lineage>
</organism>
<dbReference type="AlphaFoldDB" id="A0A4Y7KG92"/>
<sequence>MNSSSSSDSEMVEKITEEIPNQTNPVPPETLENQNSDVDLVDQKTGDSSKNGEEKEGEEEEAECGFCLYMKGGGCKDSFIAWEKCMEEAEEKKEDVVEKCYQVTLSLKNCMEAHPDYYAPILKAEKAAEQQVTKGMEELNKEKESKERGGDEEVKEIEIEIEIENDNGIELQNKIERIEEEEVVKKEKSTDLESVVAVKEGSEEVKEVELNNEIAEEELVEKKIEKQTDSESVVAGKDEKEDEEVKEVGLNNKVAEEESKNPVSPRPLAWVPPSPLPLWRRGALGLERRVQILSARGCFVNLKLLSSLNMGSSISSSASKTLETSNLEEKEPRSSTVTDGTNTLENQDQACLQDQVCVTCNGEKGEGVNEEERGFHLFMKSGECKDSFIALEDCMKEVLEKKEDVYDKCHEVASLLNECMIANLDHYEPILKAVKAAEQKTLKEADVEVEKTGLTDNSAETEDEVVKKTEAEIKDVNVKILLLPGETVKEAYKKKEDAPDKCAAVTISLAECMVTSVYHDCIVGLPDHREQVLEAFKAAGQRLLKEIDAEEESEKFGSKDIKLK</sequence>